<evidence type="ECO:0000256" key="6">
    <source>
        <dbReference type="ARBA" id="ARBA00022898"/>
    </source>
</evidence>
<evidence type="ECO:0000256" key="1">
    <source>
        <dbReference type="ARBA" id="ARBA00001933"/>
    </source>
</evidence>
<evidence type="ECO:0000256" key="3">
    <source>
        <dbReference type="ARBA" id="ARBA00011738"/>
    </source>
</evidence>
<keyword evidence="4 8" id="KW-0032">Aminotransferase</keyword>
<reference evidence="8 9" key="1">
    <citation type="submission" date="2020-08" db="EMBL/GenBank/DDBJ databases">
        <title>Genomic Encyclopedia of Type Strains, Phase IV (KMG-IV): sequencing the most valuable type-strain genomes for metagenomic binning, comparative biology and taxonomic classification.</title>
        <authorList>
            <person name="Goeker M."/>
        </authorList>
    </citation>
    <scope>NUCLEOTIDE SEQUENCE [LARGE SCALE GENOMIC DNA]</scope>
    <source>
        <strain evidence="8 9">DSM 2461</strain>
    </source>
</reference>
<dbReference type="InterPro" id="IPR015421">
    <property type="entry name" value="PyrdxlP-dep_Trfase_major"/>
</dbReference>
<proteinExistence type="inferred from homology"/>
<dbReference type="AlphaFoldDB" id="A0A841RED6"/>
<evidence type="ECO:0000313" key="9">
    <source>
        <dbReference type="Proteomes" id="UP000587760"/>
    </source>
</evidence>
<dbReference type="InterPro" id="IPR015422">
    <property type="entry name" value="PyrdxlP-dep_Trfase_small"/>
</dbReference>
<dbReference type="InterPro" id="IPR015424">
    <property type="entry name" value="PyrdxlP-dep_Trfase"/>
</dbReference>
<dbReference type="InterPro" id="IPR004839">
    <property type="entry name" value="Aminotransferase_I/II_large"/>
</dbReference>
<accession>A0A841RED6</accession>
<gene>
    <name evidence="8" type="ORF">HNR50_002385</name>
</gene>
<dbReference type="RefSeq" id="WP_184746977.1">
    <property type="nucleotide sequence ID" value="NZ_JACHGJ010000004.1"/>
</dbReference>
<dbReference type="PANTHER" id="PTHR42790:SF19">
    <property type="entry name" value="KYNURENINE_ALPHA-AMINOADIPATE AMINOTRANSFERASE, MITOCHONDRIAL"/>
    <property type="match status" value="1"/>
</dbReference>
<sequence length="393" mass="44461">MFSKRVDGVKASEIREILKLAARNDIISFAGGLPAPELFPVEKMKEVSRYVLDNMGEEALQYSPTEGYVPLRDFIAGRMAKTGYPTNRDEILIISGSQQGLDFAGKIFLNPGDTVLCESPTYLGAVNAFRAYEGNFREVDTDDEGMIPEDLEKALKETDNVKFIYVIPDFQNPSGRTWSLERRKALIELAGKYRIPVVEDNPYGELIFEGERQPSIKSLDTEGLVMFLGTFSKTFAPGLRIGWICASPEILSKCIMVKQSSDVQSSSISQREIAVFMEKYDFEEHVETIKKTYKKRRDLMMESIEKYFPEEAKWTYPSGGLFTWVVVPESIDTKELMERTLEETKVAYVPGASFFPNGGVHNTLRLNFSNMPEDKIVEGIRRLGDLLKKEIAL</sequence>
<dbReference type="FunFam" id="3.40.640.10:FF:000053">
    <property type="entry name" value="Aminotransferase, class I"/>
    <property type="match status" value="1"/>
</dbReference>
<evidence type="ECO:0000259" key="7">
    <source>
        <dbReference type="Pfam" id="PF00155"/>
    </source>
</evidence>
<dbReference type="Pfam" id="PF00155">
    <property type="entry name" value="Aminotran_1_2"/>
    <property type="match status" value="1"/>
</dbReference>
<dbReference type="CDD" id="cd00609">
    <property type="entry name" value="AAT_like"/>
    <property type="match status" value="1"/>
</dbReference>
<comment type="similarity">
    <text evidence="2">Belongs to the class-I pyridoxal-phosphate-dependent aminotransferase family.</text>
</comment>
<dbReference type="EC" id="2.6.1.-" evidence="8"/>
<dbReference type="Gene3D" id="3.90.1150.10">
    <property type="entry name" value="Aspartate Aminotransferase, domain 1"/>
    <property type="match status" value="1"/>
</dbReference>
<feature type="domain" description="Aminotransferase class I/classII large" evidence="7">
    <location>
        <begin position="47"/>
        <end position="383"/>
    </location>
</feature>
<dbReference type="GO" id="GO:0008483">
    <property type="term" value="F:transaminase activity"/>
    <property type="evidence" value="ECO:0007669"/>
    <property type="project" value="UniProtKB-KW"/>
</dbReference>
<comment type="caution">
    <text evidence="8">The sequence shown here is derived from an EMBL/GenBank/DDBJ whole genome shotgun (WGS) entry which is preliminary data.</text>
</comment>
<evidence type="ECO:0000256" key="4">
    <source>
        <dbReference type="ARBA" id="ARBA00022576"/>
    </source>
</evidence>
<organism evidence="8 9">
    <name type="scientific">Spirochaeta isovalerica</name>
    <dbReference type="NCBI Taxonomy" id="150"/>
    <lineage>
        <taxon>Bacteria</taxon>
        <taxon>Pseudomonadati</taxon>
        <taxon>Spirochaetota</taxon>
        <taxon>Spirochaetia</taxon>
        <taxon>Spirochaetales</taxon>
        <taxon>Spirochaetaceae</taxon>
        <taxon>Spirochaeta</taxon>
    </lineage>
</organism>
<dbReference type="Gene3D" id="3.40.640.10">
    <property type="entry name" value="Type I PLP-dependent aspartate aminotransferase-like (Major domain)"/>
    <property type="match status" value="1"/>
</dbReference>
<evidence type="ECO:0000256" key="2">
    <source>
        <dbReference type="ARBA" id="ARBA00007441"/>
    </source>
</evidence>
<protein>
    <submittedName>
        <fullName evidence="8">2-aminoadipate transaminase</fullName>
        <ecNumber evidence="8">2.6.1.-</ecNumber>
    </submittedName>
</protein>
<dbReference type="EMBL" id="JACHGJ010000004">
    <property type="protein sequence ID" value="MBB6480712.1"/>
    <property type="molecule type" value="Genomic_DNA"/>
</dbReference>
<keyword evidence="9" id="KW-1185">Reference proteome</keyword>
<evidence type="ECO:0000256" key="5">
    <source>
        <dbReference type="ARBA" id="ARBA00022679"/>
    </source>
</evidence>
<name>A0A841RED6_9SPIO</name>
<comment type="cofactor">
    <cofactor evidence="1">
        <name>pyridoxal 5'-phosphate</name>
        <dbReference type="ChEBI" id="CHEBI:597326"/>
    </cofactor>
</comment>
<dbReference type="GO" id="GO:1901605">
    <property type="term" value="P:alpha-amino acid metabolic process"/>
    <property type="evidence" value="ECO:0007669"/>
    <property type="project" value="TreeGrafter"/>
</dbReference>
<keyword evidence="6" id="KW-0663">Pyridoxal phosphate</keyword>
<dbReference type="GO" id="GO:0030170">
    <property type="term" value="F:pyridoxal phosphate binding"/>
    <property type="evidence" value="ECO:0007669"/>
    <property type="project" value="InterPro"/>
</dbReference>
<dbReference type="Proteomes" id="UP000587760">
    <property type="component" value="Unassembled WGS sequence"/>
</dbReference>
<keyword evidence="5 8" id="KW-0808">Transferase</keyword>
<dbReference type="PANTHER" id="PTHR42790">
    <property type="entry name" value="AMINOTRANSFERASE"/>
    <property type="match status" value="1"/>
</dbReference>
<dbReference type="SUPFAM" id="SSF53383">
    <property type="entry name" value="PLP-dependent transferases"/>
    <property type="match status" value="1"/>
</dbReference>
<dbReference type="InterPro" id="IPR050859">
    <property type="entry name" value="Class-I_PLP-dep_aminotransf"/>
</dbReference>
<evidence type="ECO:0000313" key="8">
    <source>
        <dbReference type="EMBL" id="MBB6480712.1"/>
    </source>
</evidence>
<comment type="subunit">
    <text evidence="3">Homodimer.</text>
</comment>